<protein>
    <submittedName>
        <fullName evidence="1">Uncharacterized protein</fullName>
    </submittedName>
</protein>
<evidence type="ECO:0000313" key="1">
    <source>
        <dbReference type="EMBL" id="MBB6435161.1"/>
    </source>
</evidence>
<gene>
    <name evidence="1" type="ORF">HNQ79_001612</name>
</gene>
<dbReference type="AlphaFoldDB" id="A0A7X0HCV0"/>
<name>A0A7X0HCV0_9ACTN</name>
<sequence>MSTHWAVPEGRDEPYRYSKDIQHRTRLARHRGRAADEAAVARVDAPMGKATGGTVACGF</sequence>
<accession>A0A7X0HCV0</accession>
<dbReference type="EMBL" id="JACHEM010000003">
    <property type="protein sequence ID" value="MBB6435161.1"/>
    <property type="molecule type" value="Genomic_DNA"/>
</dbReference>
<comment type="caution">
    <text evidence="1">The sequence shown here is derived from an EMBL/GenBank/DDBJ whole genome shotgun (WGS) entry which is preliminary data.</text>
</comment>
<reference evidence="1 2" key="1">
    <citation type="submission" date="2020-08" db="EMBL/GenBank/DDBJ databases">
        <title>Genomic Encyclopedia of Type Strains, Phase IV (KMG-IV): sequencing the most valuable type-strain genomes for metagenomic binning, comparative biology and taxonomic classification.</title>
        <authorList>
            <person name="Goeker M."/>
        </authorList>
    </citation>
    <scope>NUCLEOTIDE SEQUENCE [LARGE SCALE GENOMIC DNA]</scope>
    <source>
        <strain evidence="1 2">DSM 40141</strain>
    </source>
</reference>
<dbReference type="RefSeq" id="WP_185028409.1">
    <property type="nucleotide sequence ID" value="NZ_BNBN01000004.1"/>
</dbReference>
<keyword evidence="2" id="KW-1185">Reference proteome</keyword>
<organism evidence="1 2">
    <name type="scientific">Streptomyces candidus</name>
    <dbReference type="NCBI Taxonomy" id="67283"/>
    <lineage>
        <taxon>Bacteria</taxon>
        <taxon>Bacillati</taxon>
        <taxon>Actinomycetota</taxon>
        <taxon>Actinomycetes</taxon>
        <taxon>Kitasatosporales</taxon>
        <taxon>Streptomycetaceae</taxon>
        <taxon>Streptomyces</taxon>
    </lineage>
</organism>
<proteinExistence type="predicted"/>
<dbReference type="Proteomes" id="UP000540423">
    <property type="component" value="Unassembled WGS sequence"/>
</dbReference>
<evidence type="ECO:0000313" key="2">
    <source>
        <dbReference type="Proteomes" id="UP000540423"/>
    </source>
</evidence>